<dbReference type="PRINTS" id="PR00412">
    <property type="entry name" value="EPOXHYDRLASE"/>
</dbReference>
<dbReference type="EMBL" id="JBHSBB010000008">
    <property type="protein sequence ID" value="MFC4031578.1"/>
    <property type="molecule type" value="Genomic_DNA"/>
</dbReference>
<gene>
    <name evidence="4" type="ORF">ACFO3J_08800</name>
</gene>
<evidence type="ECO:0000313" key="5">
    <source>
        <dbReference type="Proteomes" id="UP001595765"/>
    </source>
</evidence>
<dbReference type="Gene3D" id="3.40.50.1820">
    <property type="entry name" value="alpha/beta hydrolase"/>
    <property type="match status" value="1"/>
</dbReference>
<protein>
    <submittedName>
        <fullName evidence="4">Alpha/beta fold hydrolase</fullName>
    </submittedName>
</protein>
<feature type="domain" description="AB hydrolase-1" evidence="3">
    <location>
        <begin position="90"/>
        <end position="336"/>
    </location>
</feature>
<dbReference type="InterPro" id="IPR029058">
    <property type="entry name" value="AB_hydrolase_fold"/>
</dbReference>
<proteinExistence type="predicted"/>
<dbReference type="Pfam" id="PF00561">
    <property type="entry name" value="Abhydrolase_1"/>
    <property type="match status" value="1"/>
</dbReference>
<keyword evidence="1 4" id="KW-0378">Hydrolase</keyword>
<organism evidence="4 5">
    <name type="scientific">Streptomyces polygonati</name>
    <dbReference type="NCBI Taxonomy" id="1617087"/>
    <lineage>
        <taxon>Bacteria</taxon>
        <taxon>Bacillati</taxon>
        <taxon>Actinomycetota</taxon>
        <taxon>Actinomycetes</taxon>
        <taxon>Kitasatosporales</taxon>
        <taxon>Streptomycetaceae</taxon>
        <taxon>Streptomyces</taxon>
    </lineage>
</organism>
<dbReference type="RefSeq" id="WP_386427851.1">
    <property type="nucleotide sequence ID" value="NZ_JBHSBB010000008.1"/>
</dbReference>
<feature type="chain" id="PRO_5046595291" evidence="2">
    <location>
        <begin position="34"/>
        <end position="350"/>
    </location>
</feature>
<feature type="signal peptide" evidence="2">
    <location>
        <begin position="1"/>
        <end position="33"/>
    </location>
</feature>
<dbReference type="GO" id="GO:0016787">
    <property type="term" value="F:hydrolase activity"/>
    <property type="evidence" value="ECO:0007669"/>
    <property type="project" value="UniProtKB-KW"/>
</dbReference>
<dbReference type="InterPro" id="IPR000639">
    <property type="entry name" value="Epox_hydrolase-like"/>
</dbReference>
<dbReference type="SUPFAM" id="SSF53474">
    <property type="entry name" value="alpha/beta-Hydrolases"/>
    <property type="match status" value="1"/>
</dbReference>
<reference evidence="5" key="1">
    <citation type="journal article" date="2019" name="Int. J. Syst. Evol. Microbiol.">
        <title>The Global Catalogue of Microorganisms (GCM) 10K type strain sequencing project: providing services to taxonomists for standard genome sequencing and annotation.</title>
        <authorList>
            <consortium name="The Broad Institute Genomics Platform"/>
            <consortium name="The Broad Institute Genome Sequencing Center for Infectious Disease"/>
            <person name="Wu L."/>
            <person name="Ma J."/>
        </authorList>
    </citation>
    <scope>NUCLEOTIDE SEQUENCE [LARGE SCALE GENOMIC DNA]</scope>
    <source>
        <strain evidence="5">CGMCC 4.7237</strain>
    </source>
</reference>
<accession>A0ABV8HHN8</accession>
<evidence type="ECO:0000256" key="2">
    <source>
        <dbReference type="SAM" id="SignalP"/>
    </source>
</evidence>
<name>A0ABV8HHN8_9ACTN</name>
<sequence>MRLPLAFSRRRVLLPLALAATIAITATAVSAQADPSSGPARSAASPVTSAAPVTAASSASAHEQLPAGFTEHKVRVGSLGVHYVIGGHGPTLVLLHGYPQTWYEWRHIMPALAEHYTVIAPDLPGAGKSDAPATGYDKKTLAADIHGLLVKIGRDHDIRIVGHDIGTMVAYSYAAAHPRDVTRLVLSEAPIPDPSVYGFPSLTADGPGAWHFGFFALTNGLPEDLISGRETLWTDKFIDDLEVRKGAVTPDEIKVFASYLRDPAHLEASLAWFRTLPEDIRNDAVYQRTRLTMPVLAIGAQGSLGDFVPDQVRQYATDVTGVVVPDSGHWMYEEHPAELTAILLDFLGRS</sequence>
<comment type="caution">
    <text evidence="4">The sequence shown here is derived from an EMBL/GenBank/DDBJ whole genome shotgun (WGS) entry which is preliminary data.</text>
</comment>
<evidence type="ECO:0000313" key="4">
    <source>
        <dbReference type="EMBL" id="MFC4031578.1"/>
    </source>
</evidence>
<dbReference type="PANTHER" id="PTHR43329">
    <property type="entry name" value="EPOXIDE HYDROLASE"/>
    <property type="match status" value="1"/>
</dbReference>
<dbReference type="InterPro" id="IPR000073">
    <property type="entry name" value="AB_hydrolase_1"/>
</dbReference>
<evidence type="ECO:0000256" key="1">
    <source>
        <dbReference type="ARBA" id="ARBA00022801"/>
    </source>
</evidence>
<evidence type="ECO:0000259" key="3">
    <source>
        <dbReference type="Pfam" id="PF00561"/>
    </source>
</evidence>
<dbReference type="Proteomes" id="UP001595765">
    <property type="component" value="Unassembled WGS sequence"/>
</dbReference>
<keyword evidence="2" id="KW-0732">Signal</keyword>
<keyword evidence="5" id="KW-1185">Reference proteome</keyword>
<dbReference type="PRINTS" id="PR00111">
    <property type="entry name" value="ABHYDROLASE"/>
</dbReference>